<gene>
    <name evidence="7" type="ORF">BSZ37_20935</name>
</gene>
<reference evidence="7 8" key="1">
    <citation type="submission" date="2016-11" db="EMBL/GenBank/DDBJ databases">
        <title>Study of marine rhodopsin-containing bacteria.</title>
        <authorList>
            <person name="Yoshizawa S."/>
            <person name="Kumagai Y."/>
            <person name="Kogure K."/>
        </authorList>
    </citation>
    <scope>NUCLEOTIDE SEQUENCE [LARGE SCALE GENOMIC DNA]</scope>
    <source>
        <strain evidence="7 8">SAORIC-28</strain>
    </source>
</reference>
<dbReference type="EMBL" id="MQWD01000005">
    <property type="protein sequence ID" value="PAP74641.1"/>
    <property type="molecule type" value="Genomic_DNA"/>
</dbReference>
<feature type="short sequence motif" description="GXSXG" evidence="4">
    <location>
        <begin position="31"/>
        <end position="35"/>
    </location>
</feature>
<dbReference type="InterPro" id="IPR050301">
    <property type="entry name" value="NTE"/>
</dbReference>
<dbReference type="PANTHER" id="PTHR14226">
    <property type="entry name" value="NEUROPATHY TARGET ESTERASE/SWISS CHEESE D.MELANOGASTER"/>
    <property type="match status" value="1"/>
</dbReference>
<feature type="active site" description="Nucleophile" evidence="4">
    <location>
        <position position="33"/>
    </location>
</feature>
<evidence type="ECO:0000313" key="7">
    <source>
        <dbReference type="EMBL" id="PAP74641.1"/>
    </source>
</evidence>
<dbReference type="Pfam" id="PF01734">
    <property type="entry name" value="Patatin"/>
    <property type="match status" value="1"/>
</dbReference>
<keyword evidence="2 4" id="KW-0442">Lipid degradation</keyword>
<dbReference type="Proteomes" id="UP000216339">
    <property type="component" value="Unassembled WGS sequence"/>
</dbReference>
<feature type="short sequence motif" description="DGA/G" evidence="4">
    <location>
        <begin position="171"/>
        <end position="173"/>
    </location>
</feature>
<feature type="region of interest" description="Disordered" evidence="5">
    <location>
        <begin position="278"/>
        <end position="298"/>
    </location>
</feature>
<dbReference type="Gene3D" id="3.40.1090.10">
    <property type="entry name" value="Cytosolic phospholipase A2 catalytic domain"/>
    <property type="match status" value="2"/>
</dbReference>
<dbReference type="SUPFAM" id="SSF52151">
    <property type="entry name" value="FabD/lysophospholipase-like"/>
    <property type="match status" value="1"/>
</dbReference>
<evidence type="ECO:0000313" key="8">
    <source>
        <dbReference type="Proteomes" id="UP000216339"/>
    </source>
</evidence>
<evidence type="ECO:0000256" key="1">
    <source>
        <dbReference type="ARBA" id="ARBA00022801"/>
    </source>
</evidence>
<name>A0A271ITT4_9BACT</name>
<dbReference type="AlphaFoldDB" id="A0A271ITT4"/>
<sequence>MLAGGGARGFAHVGVLRALEADGYRPAALVGVSMGAAVSVGYALREDWYPALLAMDTGAFPAPMPTAEQQRDSLRQRLRARRLGFRFAYRLLTGWGIGTPAREAGLQALRTLTLGQSLEDARVPVAVSTTDLRGGRRHVIRTGDAAEAVYASVALAGVLPPLERDGLLLADGAYADLAPVGVARDMGPPVVIAVNPGQALAGAEVRNGLQALRRATEVCNLSHADAGFEQADLVLRPTFRRTIDTLDFAARRECVAAGARVVRGHRAVLAALLDPEAPPLPADSPSAHHLVNRHGLAR</sequence>
<dbReference type="InterPro" id="IPR016035">
    <property type="entry name" value="Acyl_Trfase/lysoPLipase"/>
</dbReference>
<dbReference type="GO" id="GO:0016042">
    <property type="term" value="P:lipid catabolic process"/>
    <property type="evidence" value="ECO:0007669"/>
    <property type="project" value="UniProtKB-UniRule"/>
</dbReference>
<dbReference type="GO" id="GO:0016787">
    <property type="term" value="F:hydrolase activity"/>
    <property type="evidence" value="ECO:0007669"/>
    <property type="project" value="UniProtKB-UniRule"/>
</dbReference>
<keyword evidence="3 4" id="KW-0443">Lipid metabolism</keyword>
<accession>A0A271ITT4</accession>
<dbReference type="InterPro" id="IPR002641">
    <property type="entry name" value="PNPLA_dom"/>
</dbReference>
<evidence type="ECO:0000256" key="3">
    <source>
        <dbReference type="ARBA" id="ARBA00023098"/>
    </source>
</evidence>
<protein>
    <recommendedName>
        <fullName evidence="6">PNPLA domain-containing protein</fullName>
    </recommendedName>
</protein>
<feature type="active site" description="Proton acceptor" evidence="4">
    <location>
        <position position="171"/>
    </location>
</feature>
<evidence type="ECO:0000256" key="5">
    <source>
        <dbReference type="SAM" id="MobiDB-lite"/>
    </source>
</evidence>
<proteinExistence type="predicted"/>
<feature type="domain" description="PNPLA" evidence="6">
    <location>
        <begin position="1"/>
        <end position="184"/>
    </location>
</feature>
<evidence type="ECO:0000259" key="6">
    <source>
        <dbReference type="PROSITE" id="PS51635"/>
    </source>
</evidence>
<evidence type="ECO:0000256" key="2">
    <source>
        <dbReference type="ARBA" id="ARBA00022963"/>
    </source>
</evidence>
<dbReference type="PROSITE" id="PS51635">
    <property type="entry name" value="PNPLA"/>
    <property type="match status" value="1"/>
</dbReference>
<keyword evidence="8" id="KW-1185">Reference proteome</keyword>
<feature type="short sequence motif" description="GXGXXG" evidence="4">
    <location>
        <begin position="4"/>
        <end position="9"/>
    </location>
</feature>
<evidence type="ECO:0000256" key="4">
    <source>
        <dbReference type="PROSITE-ProRule" id="PRU01161"/>
    </source>
</evidence>
<keyword evidence="1 4" id="KW-0378">Hydrolase</keyword>
<dbReference type="PANTHER" id="PTHR14226:SF29">
    <property type="entry name" value="NEUROPATHY TARGET ESTERASE SWS"/>
    <property type="match status" value="1"/>
</dbReference>
<organism evidence="7 8">
    <name type="scientific">Rubrivirga marina</name>
    <dbReference type="NCBI Taxonomy" id="1196024"/>
    <lineage>
        <taxon>Bacteria</taxon>
        <taxon>Pseudomonadati</taxon>
        <taxon>Rhodothermota</taxon>
        <taxon>Rhodothermia</taxon>
        <taxon>Rhodothermales</taxon>
        <taxon>Rubricoccaceae</taxon>
        <taxon>Rubrivirga</taxon>
    </lineage>
</organism>
<comment type="caution">
    <text evidence="7">The sequence shown here is derived from an EMBL/GenBank/DDBJ whole genome shotgun (WGS) entry which is preliminary data.</text>
</comment>